<dbReference type="InterPro" id="IPR000306">
    <property type="entry name" value="Znf_FYVE"/>
</dbReference>
<keyword evidence="12" id="KW-0833">Ubl conjugation pathway</keyword>
<keyword evidence="20" id="KW-0436">Ligase</keyword>
<feature type="domain" description="FYVE-type" evidence="19">
    <location>
        <begin position="13"/>
        <end position="86"/>
    </location>
</feature>
<dbReference type="PROSITE" id="PS50178">
    <property type="entry name" value="ZF_FYVE"/>
    <property type="match status" value="1"/>
</dbReference>
<dbReference type="PROSITE" id="PS50089">
    <property type="entry name" value="ZF_RING_2"/>
    <property type="match status" value="1"/>
</dbReference>
<evidence type="ECO:0000256" key="3">
    <source>
        <dbReference type="ARBA" id="ARBA00004177"/>
    </source>
</evidence>
<dbReference type="AlphaFoldDB" id="A0AAV5RL04"/>
<evidence type="ECO:0000259" key="18">
    <source>
        <dbReference type="PROSITE" id="PS50089"/>
    </source>
</evidence>
<evidence type="ECO:0000256" key="6">
    <source>
        <dbReference type="ARBA" id="ARBA00012483"/>
    </source>
</evidence>
<keyword evidence="7" id="KW-0808">Transferase</keyword>
<comment type="subcellular location">
    <subcellularLocation>
        <location evidence="3">Endosome</location>
    </subcellularLocation>
    <subcellularLocation>
        <location evidence="4">Lysosome</location>
    </subcellularLocation>
    <subcellularLocation>
        <location evidence="2">Membrane</location>
        <topology evidence="2">Peripheral membrane protein</topology>
    </subcellularLocation>
</comment>
<evidence type="ECO:0000256" key="7">
    <source>
        <dbReference type="ARBA" id="ARBA00022679"/>
    </source>
</evidence>
<keyword evidence="10" id="KW-0967">Endosome</keyword>
<evidence type="ECO:0000256" key="4">
    <source>
        <dbReference type="ARBA" id="ARBA00004371"/>
    </source>
</evidence>
<dbReference type="GO" id="GO:0032266">
    <property type="term" value="F:phosphatidylinositol-3-phosphate binding"/>
    <property type="evidence" value="ECO:0007669"/>
    <property type="project" value="UniProtKB-ARBA"/>
</dbReference>
<keyword evidence="15" id="KW-0458">Lysosome</keyword>
<evidence type="ECO:0000256" key="13">
    <source>
        <dbReference type="ARBA" id="ARBA00022833"/>
    </source>
</evidence>
<dbReference type="InterPro" id="IPR011011">
    <property type="entry name" value="Znf_FYVE_PHD"/>
</dbReference>
<protein>
    <recommendedName>
        <fullName evidence="6">RING-type E3 ubiquitin transferase</fullName>
        <ecNumber evidence="6">2.3.2.27</ecNumber>
    </recommendedName>
</protein>
<evidence type="ECO:0000256" key="5">
    <source>
        <dbReference type="ARBA" id="ARBA00004906"/>
    </source>
</evidence>
<keyword evidence="21" id="KW-1185">Reference proteome</keyword>
<dbReference type="GO" id="GO:0070936">
    <property type="term" value="P:protein K48-linked ubiquitination"/>
    <property type="evidence" value="ECO:0007669"/>
    <property type="project" value="TreeGrafter"/>
</dbReference>
<gene>
    <name evidence="20" type="ORF">DASB73_031060</name>
</gene>
<evidence type="ECO:0000256" key="10">
    <source>
        <dbReference type="ARBA" id="ARBA00022753"/>
    </source>
</evidence>
<dbReference type="Gene3D" id="3.30.40.10">
    <property type="entry name" value="Zinc/RING finger domain, C3HC4 (zinc finger)"/>
    <property type="match status" value="2"/>
</dbReference>
<dbReference type="SMART" id="SM00064">
    <property type="entry name" value="FYVE"/>
    <property type="match status" value="1"/>
</dbReference>
<organism evidence="20 21">
    <name type="scientific">Starmerella bacillaris</name>
    <name type="common">Yeast</name>
    <name type="synonym">Candida zemplinina</name>
    <dbReference type="NCBI Taxonomy" id="1247836"/>
    <lineage>
        <taxon>Eukaryota</taxon>
        <taxon>Fungi</taxon>
        <taxon>Dikarya</taxon>
        <taxon>Ascomycota</taxon>
        <taxon>Saccharomycotina</taxon>
        <taxon>Dipodascomycetes</taxon>
        <taxon>Dipodascales</taxon>
        <taxon>Trichomonascaceae</taxon>
        <taxon>Starmerella</taxon>
    </lineage>
</organism>
<dbReference type="Pfam" id="PF01363">
    <property type="entry name" value="FYVE"/>
    <property type="match status" value="1"/>
</dbReference>
<keyword evidence="8" id="KW-0519">Myristate</keyword>
<dbReference type="InterPro" id="IPR001841">
    <property type="entry name" value="Znf_RING"/>
</dbReference>
<keyword evidence="14" id="KW-0472">Membrane</keyword>
<dbReference type="GO" id="GO:0016020">
    <property type="term" value="C:membrane"/>
    <property type="evidence" value="ECO:0007669"/>
    <property type="project" value="UniProtKB-SubCell"/>
</dbReference>
<evidence type="ECO:0000313" key="20">
    <source>
        <dbReference type="EMBL" id="GMM52143.1"/>
    </source>
</evidence>
<dbReference type="Proteomes" id="UP001362899">
    <property type="component" value="Unassembled WGS sequence"/>
</dbReference>
<comment type="pathway">
    <text evidence="5">Protein modification; protein ubiquitination.</text>
</comment>
<dbReference type="Pfam" id="PF13639">
    <property type="entry name" value="zf-RING_2"/>
    <property type="match status" value="1"/>
</dbReference>
<dbReference type="InterPro" id="IPR017455">
    <property type="entry name" value="Znf_FYVE-rel"/>
</dbReference>
<evidence type="ECO:0000256" key="15">
    <source>
        <dbReference type="ARBA" id="ARBA00023228"/>
    </source>
</evidence>
<keyword evidence="9" id="KW-0479">Metal-binding</keyword>
<dbReference type="GO" id="GO:0005768">
    <property type="term" value="C:endosome"/>
    <property type="evidence" value="ECO:0007669"/>
    <property type="project" value="UniProtKB-SubCell"/>
</dbReference>
<evidence type="ECO:0000256" key="9">
    <source>
        <dbReference type="ARBA" id="ARBA00022723"/>
    </source>
</evidence>
<accession>A0AAV5RL04</accession>
<comment type="catalytic activity">
    <reaction evidence="1">
        <text>S-ubiquitinyl-[E2 ubiquitin-conjugating enzyme]-L-cysteine + [acceptor protein]-L-lysine = [E2 ubiquitin-conjugating enzyme]-L-cysteine + N(6)-ubiquitinyl-[acceptor protein]-L-lysine.</text>
        <dbReference type="EC" id="2.3.2.27"/>
    </reaction>
</comment>
<dbReference type="SMART" id="SM00184">
    <property type="entry name" value="RING"/>
    <property type="match status" value="2"/>
</dbReference>
<dbReference type="EC" id="2.3.2.27" evidence="6"/>
<reference evidence="20 21" key="1">
    <citation type="journal article" date="2023" name="Elife">
        <title>Identification of key yeast species and microbe-microbe interactions impacting larval growth of Drosophila in the wild.</title>
        <authorList>
            <person name="Mure A."/>
            <person name="Sugiura Y."/>
            <person name="Maeda R."/>
            <person name="Honda K."/>
            <person name="Sakurai N."/>
            <person name="Takahashi Y."/>
            <person name="Watada M."/>
            <person name="Katoh T."/>
            <person name="Gotoh A."/>
            <person name="Gotoh Y."/>
            <person name="Taniguchi I."/>
            <person name="Nakamura K."/>
            <person name="Hayashi T."/>
            <person name="Katayama T."/>
            <person name="Uemura T."/>
            <person name="Hattori Y."/>
        </authorList>
    </citation>
    <scope>NUCLEOTIDE SEQUENCE [LARGE SCALE GENOMIC DNA]</scope>
    <source>
        <strain evidence="20 21">SB-73</strain>
    </source>
</reference>
<dbReference type="GO" id="GO:0008270">
    <property type="term" value="F:zinc ion binding"/>
    <property type="evidence" value="ECO:0007669"/>
    <property type="project" value="UniProtKB-KW"/>
</dbReference>
<evidence type="ECO:0000256" key="16">
    <source>
        <dbReference type="ARBA" id="ARBA00023288"/>
    </source>
</evidence>
<evidence type="ECO:0000256" key="2">
    <source>
        <dbReference type="ARBA" id="ARBA00004170"/>
    </source>
</evidence>
<keyword evidence="13" id="KW-0862">Zinc</keyword>
<dbReference type="InterPro" id="IPR051878">
    <property type="entry name" value="ZNRF_ubiq-protein_ligase"/>
</dbReference>
<evidence type="ECO:0000256" key="14">
    <source>
        <dbReference type="ARBA" id="ARBA00023136"/>
    </source>
</evidence>
<dbReference type="GO" id="GO:0061630">
    <property type="term" value="F:ubiquitin protein ligase activity"/>
    <property type="evidence" value="ECO:0007669"/>
    <property type="project" value="UniProtKB-EC"/>
</dbReference>
<evidence type="ECO:0000256" key="17">
    <source>
        <dbReference type="PROSITE-ProRule" id="PRU00175"/>
    </source>
</evidence>
<dbReference type="EMBL" id="BTGC01000008">
    <property type="protein sequence ID" value="GMM52143.1"/>
    <property type="molecule type" value="Genomic_DNA"/>
</dbReference>
<dbReference type="InterPro" id="IPR013083">
    <property type="entry name" value="Znf_RING/FYVE/PHD"/>
</dbReference>
<dbReference type="GO" id="GO:0016874">
    <property type="term" value="F:ligase activity"/>
    <property type="evidence" value="ECO:0007669"/>
    <property type="project" value="UniProtKB-KW"/>
</dbReference>
<dbReference type="GO" id="GO:0043161">
    <property type="term" value="P:proteasome-mediated ubiquitin-dependent protein catabolic process"/>
    <property type="evidence" value="ECO:0007669"/>
    <property type="project" value="TreeGrafter"/>
</dbReference>
<evidence type="ECO:0000256" key="1">
    <source>
        <dbReference type="ARBA" id="ARBA00000900"/>
    </source>
</evidence>
<evidence type="ECO:0000313" key="21">
    <source>
        <dbReference type="Proteomes" id="UP001362899"/>
    </source>
</evidence>
<dbReference type="PANTHER" id="PTHR46661:SF4">
    <property type="entry name" value="RING-TYPE DOMAIN-CONTAINING PROTEIN"/>
    <property type="match status" value="1"/>
</dbReference>
<name>A0AAV5RL04_STABA</name>
<proteinExistence type="predicted"/>
<evidence type="ECO:0000256" key="11">
    <source>
        <dbReference type="ARBA" id="ARBA00022771"/>
    </source>
</evidence>
<dbReference type="SUPFAM" id="SSF57850">
    <property type="entry name" value="RING/U-box"/>
    <property type="match status" value="1"/>
</dbReference>
<keyword evidence="11 17" id="KW-0863">Zinc-finger</keyword>
<dbReference type="PANTHER" id="PTHR46661">
    <property type="entry name" value="E3 UBIQUITIN-PROTEIN LIGASE ZNRF1-LIKE PROTEIN"/>
    <property type="match status" value="1"/>
</dbReference>
<keyword evidence="16" id="KW-0449">Lipoprotein</keyword>
<comment type="caution">
    <text evidence="20">The sequence shown here is derived from an EMBL/GenBank/DDBJ whole genome shotgun (WGS) entry which is preliminary data.</text>
</comment>
<evidence type="ECO:0000256" key="12">
    <source>
        <dbReference type="ARBA" id="ARBA00022786"/>
    </source>
</evidence>
<sequence>MATLTSVAQWQPDSEAQECPICHKEFRIWFRRHHCRLCGRVVCGNCIPTCERYLSTSHVVSPPSQPFQESPLQKHKTCSECATELNIIKDALNADNTNNRNNPISDATRDLMVQNVRPRQDSNELNHCPVCGNLLSYMDVEGQEAHVDACLSTLTTSSSPSNNLPKRKRMLLSVLTDKNCHTLEDCNICYEEFEPGQCVGRLECFCVFHKKCILEWFTRKGAGSCPLHNQAT</sequence>
<evidence type="ECO:0000256" key="8">
    <source>
        <dbReference type="ARBA" id="ARBA00022707"/>
    </source>
</evidence>
<feature type="domain" description="RING-type" evidence="18">
    <location>
        <begin position="186"/>
        <end position="229"/>
    </location>
</feature>
<evidence type="ECO:0000259" key="19">
    <source>
        <dbReference type="PROSITE" id="PS50178"/>
    </source>
</evidence>
<dbReference type="SUPFAM" id="SSF57903">
    <property type="entry name" value="FYVE/PHD zinc finger"/>
    <property type="match status" value="1"/>
</dbReference>